<accession>A0A9D1X5C1</accession>
<comment type="function">
    <text evidence="10">Confers DNA tethering and processivity to DNA polymerases and other proteins. Acts as a clamp, forming a ring around DNA (a reaction catalyzed by the clamp-loading complex) which diffuses in an ATP-independent manner freely and bidirectionally along dsDNA. Initially characterized for its ability to contact the catalytic subunit of DNA polymerase III (Pol III), a complex, multichain enzyme responsible for most of the replicative synthesis in bacteria; Pol III exhibits 3'-5' exonuclease proofreading activity. The beta chain is required for initiation of replication as well as for processivity of DNA replication.</text>
</comment>
<gene>
    <name evidence="14" type="primary">dnaN</name>
    <name evidence="14" type="ORF">H9849_08915</name>
</gene>
<evidence type="ECO:0000259" key="12">
    <source>
        <dbReference type="Pfam" id="PF02767"/>
    </source>
</evidence>
<dbReference type="InterPro" id="IPR046938">
    <property type="entry name" value="DNA_clamp_sf"/>
</dbReference>
<evidence type="ECO:0000256" key="8">
    <source>
        <dbReference type="ARBA" id="ARBA00022932"/>
    </source>
</evidence>
<dbReference type="GO" id="GO:0003677">
    <property type="term" value="F:DNA binding"/>
    <property type="evidence" value="ECO:0007669"/>
    <property type="project" value="UniProtKB-UniRule"/>
</dbReference>
<feature type="domain" description="DNA polymerase III beta sliding clamp N-terminal" evidence="11">
    <location>
        <begin position="1"/>
        <end position="119"/>
    </location>
</feature>
<sequence>MKIICPKSQFLHGVTIVSKAVSTKTTMDILECILIEAFDNCIKLTANDTELGIETTIEGDIVTPGKIALEAKLFSEIIKKIPDNDVILETEENGNTSIRCEQIHCNIMGKQGDDFSHLPVIEKENKITVSQYDLKEVIRQTIFSVSDNENNKLMTGELFQIDQNQLTVTSLDGHRISVRKIMLQDSYPKMEVIVPGKTLSEISKILPGEAKDSVNMYITDKHILFEFENTLVVSRLLEGKFYNISQMLSMDYETKIVINKMELLRCLDRSTLFVKESDKKPIILKIEDGKMDLMISSQIGSMKDQIQMEKEGKDLLIGFNPKFLADALRVIDEEEVTMYMINSIAPCIIRDEQVSYLYLILPINVNNSGF</sequence>
<evidence type="ECO:0000256" key="5">
    <source>
        <dbReference type="ARBA" id="ARBA00022679"/>
    </source>
</evidence>
<reference evidence="14" key="2">
    <citation type="submission" date="2021-04" db="EMBL/GenBank/DDBJ databases">
        <authorList>
            <person name="Gilroy R."/>
        </authorList>
    </citation>
    <scope>NUCLEOTIDE SEQUENCE</scope>
    <source>
        <strain evidence="14">ChiSxjej3B15-1167</strain>
    </source>
</reference>
<keyword evidence="4 10" id="KW-0963">Cytoplasm</keyword>
<evidence type="ECO:0000256" key="3">
    <source>
        <dbReference type="ARBA" id="ARBA00021035"/>
    </source>
</evidence>
<comment type="caution">
    <text evidence="14">The sequence shown here is derived from an EMBL/GenBank/DDBJ whole genome shotgun (WGS) entry which is preliminary data.</text>
</comment>
<dbReference type="InterPro" id="IPR001001">
    <property type="entry name" value="DNA_polIII_beta"/>
</dbReference>
<comment type="subunit">
    <text evidence="10">Forms a ring-shaped head-to-tail homodimer around DNA.</text>
</comment>
<comment type="subcellular location">
    <subcellularLocation>
        <location evidence="1 10">Cytoplasm</location>
    </subcellularLocation>
</comment>
<reference evidence="14" key="1">
    <citation type="journal article" date="2021" name="PeerJ">
        <title>Extensive microbial diversity within the chicken gut microbiome revealed by metagenomics and culture.</title>
        <authorList>
            <person name="Gilroy R."/>
            <person name="Ravi A."/>
            <person name="Getino M."/>
            <person name="Pursley I."/>
            <person name="Horton D.L."/>
            <person name="Alikhan N.F."/>
            <person name="Baker D."/>
            <person name="Gharbi K."/>
            <person name="Hall N."/>
            <person name="Watson M."/>
            <person name="Adriaenssens E.M."/>
            <person name="Foster-Nyarko E."/>
            <person name="Jarju S."/>
            <person name="Secka A."/>
            <person name="Antonio M."/>
            <person name="Oren A."/>
            <person name="Chaudhuri R.R."/>
            <person name="La Ragione R."/>
            <person name="Hildebrand F."/>
            <person name="Pallen M.J."/>
        </authorList>
    </citation>
    <scope>NUCLEOTIDE SEQUENCE</scope>
    <source>
        <strain evidence="14">ChiSxjej3B15-1167</strain>
    </source>
</reference>
<dbReference type="GO" id="GO:0006271">
    <property type="term" value="P:DNA strand elongation involved in DNA replication"/>
    <property type="evidence" value="ECO:0007669"/>
    <property type="project" value="TreeGrafter"/>
</dbReference>
<dbReference type="SMART" id="SM00480">
    <property type="entry name" value="POL3Bc"/>
    <property type="match status" value="1"/>
</dbReference>
<keyword evidence="8 10" id="KW-0239">DNA-directed DNA polymerase</keyword>
<dbReference type="PIRSF" id="PIRSF000804">
    <property type="entry name" value="DNA_pol_III_b"/>
    <property type="match status" value="1"/>
</dbReference>
<keyword evidence="6 10" id="KW-0548">Nucleotidyltransferase</keyword>
<dbReference type="Pfam" id="PF00712">
    <property type="entry name" value="DNA_pol3_beta"/>
    <property type="match status" value="1"/>
</dbReference>
<evidence type="ECO:0000256" key="1">
    <source>
        <dbReference type="ARBA" id="ARBA00004496"/>
    </source>
</evidence>
<dbReference type="SUPFAM" id="SSF55979">
    <property type="entry name" value="DNA clamp"/>
    <property type="match status" value="3"/>
</dbReference>
<evidence type="ECO:0000313" key="14">
    <source>
        <dbReference type="EMBL" id="HIX73128.1"/>
    </source>
</evidence>
<dbReference type="InterPro" id="IPR022637">
    <property type="entry name" value="DNA_polIII_beta_cen"/>
</dbReference>
<dbReference type="GO" id="GO:0005737">
    <property type="term" value="C:cytoplasm"/>
    <property type="evidence" value="ECO:0007669"/>
    <property type="project" value="UniProtKB-SubCell"/>
</dbReference>
<evidence type="ECO:0000256" key="6">
    <source>
        <dbReference type="ARBA" id="ARBA00022695"/>
    </source>
</evidence>
<dbReference type="EMBL" id="DXEQ01000267">
    <property type="protein sequence ID" value="HIX73128.1"/>
    <property type="molecule type" value="Genomic_DNA"/>
</dbReference>
<evidence type="ECO:0000259" key="13">
    <source>
        <dbReference type="Pfam" id="PF02768"/>
    </source>
</evidence>
<dbReference type="Pfam" id="PF02768">
    <property type="entry name" value="DNA_pol3_beta_3"/>
    <property type="match status" value="1"/>
</dbReference>
<feature type="domain" description="DNA polymerase III beta sliding clamp central" evidence="12">
    <location>
        <begin position="129"/>
        <end position="241"/>
    </location>
</feature>
<feature type="domain" description="DNA polymerase III beta sliding clamp C-terminal" evidence="13">
    <location>
        <begin position="249"/>
        <end position="362"/>
    </location>
</feature>
<evidence type="ECO:0000256" key="4">
    <source>
        <dbReference type="ARBA" id="ARBA00022490"/>
    </source>
</evidence>
<evidence type="ECO:0000256" key="7">
    <source>
        <dbReference type="ARBA" id="ARBA00022705"/>
    </source>
</evidence>
<evidence type="ECO:0000259" key="11">
    <source>
        <dbReference type="Pfam" id="PF00712"/>
    </source>
</evidence>
<evidence type="ECO:0000256" key="9">
    <source>
        <dbReference type="ARBA" id="ARBA00023125"/>
    </source>
</evidence>
<dbReference type="GO" id="GO:0003887">
    <property type="term" value="F:DNA-directed DNA polymerase activity"/>
    <property type="evidence" value="ECO:0007669"/>
    <property type="project" value="UniProtKB-UniRule"/>
</dbReference>
<comment type="similarity">
    <text evidence="2 10">Belongs to the beta sliding clamp family.</text>
</comment>
<evidence type="ECO:0000313" key="15">
    <source>
        <dbReference type="Proteomes" id="UP000886805"/>
    </source>
</evidence>
<evidence type="ECO:0000256" key="2">
    <source>
        <dbReference type="ARBA" id="ARBA00010752"/>
    </source>
</evidence>
<dbReference type="PANTHER" id="PTHR30478">
    <property type="entry name" value="DNA POLYMERASE III SUBUNIT BETA"/>
    <property type="match status" value="1"/>
</dbReference>
<dbReference type="GO" id="GO:0009360">
    <property type="term" value="C:DNA polymerase III complex"/>
    <property type="evidence" value="ECO:0007669"/>
    <property type="project" value="InterPro"/>
</dbReference>
<evidence type="ECO:0000256" key="10">
    <source>
        <dbReference type="PIRNR" id="PIRNR000804"/>
    </source>
</evidence>
<dbReference type="Pfam" id="PF02767">
    <property type="entry name" value="DNA_pol3_beta_2"/>
    <property type="match status" value="1"/>
</dbReference>
<keyword evidence="7 10" id="KW-0235">DNA replication</keyword>
<dbReference type="Gene3D" id="3.10.150.10">
    <property type="entry name" value="DNA Polymerase III, subunit A, domain 2"/>
    <property type="match status" value="2"/>
</dbReference>
<keyword evidence="9" id="KW-0238">DNA-binding</keyword>
<keyword evidence="5 10" id="KW-0808">Transferase</keyword>
<dbReference type="AlphaFoldDB" id="A0A9D1X5C1"/>
<dbReference type="NCBIfam" id="TIGR00663">
    <property type="entry name" value="dnan"/>
    <property type="match status" value="1"/>
</dbReference>
<dbReference type="CDD" id="cd00140">
    <property type="entry name" value="beta_clamp"/>
    <property type="match status" value="1"/>
</dbReference>
<dbReference type="InterPro" id="IPR022634">
    <property type="entry name" value="DNA_polIII_beta_N"/>
</dbReference>
<dbReference type="InterPro" id="IPR022635">
    <property type="entry name" value="DNA_polIII_beta_C"/>
</dbReference>
<dbReference type="Proteomes" id="UP000886805">
    <property type="component" value="Unassembled WGS sequence"/>
</dbReference>
<organism evidence="14 15">
    <name type="scientific">Candidatus Anaerobutyricum stercoripullorum</name>
    <dbReference type="NCBI Taxonomy" id="2838456"/>
    <lineage>
        <taxon>Bacteria</taxon>
        <taxon>Bacillati</taxon>
        <taxon>Bacillota</taxon>
        <taxon>Clostridia</taxon>
        <taxon>Lachnospirales</taxon>
        <taxon>Lachnospiraceae</taxon>
        <taxon>Anaerobutyricum</taxon>
    </lineage>
</organism>
<dbReference type="PANTHER" id="PTHR30478:SF0">
    <property type="entry name" value="BETA SLIDING CLAMP"/>
    <property type="match status" value="1"/>
</dbReference>
<name>A0A9D1X5C1_9FIRM</name>
<protein>
    <recommendedName>
        <fullName evidence="3 10">Beta sliding clamp</fullName>
    </recommendedName>
</protein>
<dbReference type="GO" id="GO:0008408">
    <property type="term" value="F:3'-5' exonuclease activity"/>
    <property type="evidence" value="ECO:0007669"/>
    <property type="project" value="InterPro"/>
</dbReference>
<proteinExistence type="inferred from homology"/>